<feature type="compositionally biased region" description="Basic residues" evidence="1">
    <location>
        <begin position="40"/>
        <end position="49"/>
    </location>
</feature>
<feature type="signal peptide" evidence="2">
    <location>
        <begin position="1"/>
        <end position="25"/>
    </location>
</feature>
<dbReference type="CTD" id="108718659"/>
<feature type="region of interest" description="Disordered" evidence="1">
    <location>
        <begin position="25"/>
        <end position="233"/>
    </location>
</feature>
<feature type="compositionally biased region" description="Basic and acidic residues" evidence="1">
    <location>
        <begin position="168"/>
        <end position="179"/>
    </location>
</feature>
<reference evidence="4" key="1">
    <citation type="submission" date="2025-08" db="UniProtKB">
        <authorList>
            <consortium name="RefSeq"/>
        </authorList>
    </citation>
    <scope>IDENTIFICATION</scope>
    <source>
        <strain evidence="4">J_2021</strain>
        <tissue evidence="4">Erythrocytes</tissue>
    </source>
</reference>
<dbReference type="Proteomes" id="UP000186698">
    <property type="component" value="Chromosome 6L"/>
</dbReference>
<dbReference type="Bgee" id="108718659">
    <property type="expression patterns" value="Expressed in neurula embryo and 19 other cell types or tissues"/>
</dbReference>
<feature type="compositionally biased region" description="Basic and acidic residues" evidence="1">
    <location>
        <begin position="222"/>
        <end position="233"/>
    </location>
</feature>
<keyword evidence="3" id="KW-1185">Reference proteome</keyword>
<feature type="compositionally biased region" description="Basic residues" evidence="1">
    <location>
        <begin position="107"/>
        <end position="121"/>
    </location>
</feature>
<keyword evidence="2" id="KW-0732">Signal</keyword>
<proteinExistence type="predicted"/>
<protein>
    <submittedName>
        <fullName evidence="4">Uncharacterized protein XB22065621.L isoform X2</fullName>
    </submittedName>
</protein>
<feature type="compositionally biased region" description="Basic and acidic residues" evidence="1">
    <location>
        <begin position="30"/>
        <end position="39"/>
    </location>
</feature>
<evidence type="ECO:0000256" key="1">
    <source>
        <dbReference type="SAM" id="MobiDB-lite"/>
    </source>
</evidence>
<dbReference type="Xenbase" id="XB-GENE-22065623">
    <property type="gene designation" value="XB22065621.L"/>
</dbReference>
<accession>A0A1L8FUT8</accession>
<evidence type="ECO:0000256" key="2">
    <source>
        <dbReference type="SAM" id="SignalP"/>
    </source>
</evidence>
<dbReference type="OMA" id="CYSAMTK"/>
<dbReference type="OrthoDB" id="10445335at2759"/>
<feature type="chain" id="PRO_5043747186" evidence="2">
    <location>
        <begin position="26"/>
        <end position="233"/>
    </location>
</feature>
<gene>
    <name evidence="4 5" type="primary">XB22065621.L</name>
</gene>
<evidence type="ECO:0000313" key="3">
    <source>
        <dbReference type="Proteomes" id="UP000186698"/>
    </source>
</evidence>
<dbReference type="GeneID" id="108718659"/>
<feature type="compositionally biased region" description="Basic residues" evidence="1">
    <location>
        <begin position="204"/>
        <end position="221"/>
    </location>
</feature>
<dbReference type="AlphaFoldDB" id="A0A1L8FUT8"/>
<feature type="compositionally biased region" description="Basic and acidic residues" evidence="1">
    <location>
        <begin position="50"/>
        <end position="59"/>
    </location>
</feature>
<sequence length="233" mass="26760">MGTMRFLILLGSLTLLLSLMVSAHSQPGNREGDHLDSVKKNSKHGHHTNRRNENKEVTRRTGVFSALGGERDRTKLSKPRPGFISTVSVKDTPNIMDLSRHSLENGRRRRQSNGKYGKPRKPCPGCYSAMTKPQKQKRDLEEREPSRKRGHKKPKDRTHPPRGLGRSMKQEREDSEGRRKERGRGEHRHGSLSGLAAEEEPRRPHGHHKKEKHGKHRKNHQHEHSDGKDNKEE</sequence>
<evidence type="ECO:0000313" key="5">
    <source>
        <dbReference type="Xenbase" id="XB-GENE-22065623"/>
    </source>
</evidence>
<dbReference type="AGR" id="Xenbase:XB-GENE-22065623"/>
<name>A0A1L8FUT8_XENLA</name>
<feature type="compositionally biased region" description="Basic and acidic residues" evidence="1">
    <location>
        <begin position="136"/>
        <end position="147"/>
    </location>
</feature>
<organism evidence="3 4">
    <name type="scientific">Xenopus laevis</name>
    <name type="common">African clawed frog</name>
    <dbReference type="NCBI Taxonomy" id="8355"/>
    <lineage>
        <taxon>Eukaryota</taxon>
        <taxon>Metazoa</taxon>
        <taxon>Chordata</taxon>
        <taxon>Craniata</taxon>
        <taxon>Vertebrata</taxon>
        <taxon>Euteleostomi</taxon>
        <taxon>Amphibia</taxon>
        <taxon>Batrachia</taxon>
        <taxon>Anura</taxon>
        <taxon>Pipoidea</taxon>
        <taxon>Pipidae</taxon>
        <taxon>Xenopodinae</taxon>
        <taxon>Xenopus</taxon>
        <taxon>Xenopus</taxon>
    </lineage>
</organism>
<dbReference type="PaxDb" id="8355-A0A1L8FUT8"/>
<dbReference type="RefSeq" id="XP_018122485.1">
    <property type="nucleotide sequence ID" value="XM_018266996.2"/>
</dbReference>
<evidence type="ECO:0000313" key="4">
    <source>
        <dbReference type="RefSeq" id="XP_018122485.1"/>
    </source>
</evidence>